<dbReference type="PANTHER" id="PTHR45138:SF9">
    <property type="entry name" value="DIGUANYLATE CYCLASE DGCM-RELATED"/>
    <property type="match status" value="1"/>
</dbReference>
<keyword evidence="7" id="KW-1185">Reference proteome</keyword>
<feature type="transmembrane region" description="Helical" evidence="4">
    <location>
        <begin position="70"/>
        <end position="90"/>
    </location>
</feature>
<gene>
    <name evidence="6" type="ORF">VU01_11144</name>
</gene>
<dbReference type="Gene3D" id="3.30.70.270">
    <property type="match status" value="1"/>
</dbReference>
<dbReference type="SMART" id="SM00267">
    <property type="entry name" value="GGDEF"/>
    <property type="match status" value="1"/>
</dbReference>
<evidence type="ECO:0000256" key="4">
    <source>
        <dbReference type="SAM" id="Phobius"/>
    </source>
</evidence>
<dbReference type="PANTHER" id="PTHR45138">
    <property type="entry name" value="REGULATORY COMPONENTS OF SENSORY TRANSDUCTION SYSTEM"/>
    <property type="match status" value="1"/>
</dbReference>
<dbReference type="AlphaFoldDB" id="A0A444JES4"/>
<feature type="transmembrane region" description="Helical" evidence="4">
    <location>
        <begin position="128"/>
        <end position="145"/>
    </location>
</feature>
<dbReference type="CDD" id="cd01949">
    <property type="entry name" value="GGDEF"/>
    <property type="match status" value="1"/>
</dbReference>
<dbReference type="SUPFAM" id="SSF55073">
    <property type="entry name" value="Nucleotide cyclase"/>
    <property type="match status" value="1"/>
</dbReference>
<dbReference type="GO" id="GO:0052621">
    <property type="term" value="F:diguanylate cyclase activity"/>
    <property type="evidence" value="ECO:0007669"/>
    <property type="project" value="UniProtKB-EC"/>
</dbReference>
<comment type="catalytic activity">
    <reaction evidence="2">
        <text>2 GTP = 3',3'-c-di-GMP + 2 diphosphate</text>
        <dbReference type="Rhea" id="RHEA:24898"/>
        <dbReference type="ChEBI" id="CHEBI:33019"/>
        <dbReference type="ChEBI" id="CHEBI:37565"/>
        <dbReference type="ChEBI" id="CHEBI:58805"/>
        <dbReference type="EC" id="2.7.7.65"/>
    </reaction>
</comment>
<feature type="transmembrane region" description="Helical" evidence="4">
    <location>
        <begin position="151"/>
        <end position="169"/>
    </location>
</feature>
<evidence type="ECO:0000256" key="1">
    <source>
        <dbReference type="ARBA" id="ARBA00012528"/>
    </source>
</evidence>
<dbReference type="EC" id="2.7.7.65" evidence="1"/>
<keyword evidence="4" id="KW-0812">Transmembrane</keyword>
<keyword evidence="4" id="KW-1133">Transmembrane helix</keyword>
<dbReference type="InterPro" id="IPR029787">
    <property type="entry name" value="Nucleotide_cyclase"/>
</dbReference>
<dbReference type="Pfam" id="PF00990">
    <property type="entry name" value="GGDEF"/>
    <property type="match status" value="1"/>
</dbReference>
<dbReference type="InterPro" id="IPR050469">
    <property type="entry name" value="Diguanylate_Cyclase"/>
</dbReference>
<sequence>MTKVSPPKKGQHTSSRKGFFFEKTIAKTPVSYEKSSPIYSLLNGQRVGQIPIDEHKEIDKEELIGYRSTVAGLEWLLLLLVLLCTKLPWVHVPEPTLLYASMTAFAVFICVLHYMWRSHDGTRWKLSLNMWGITFFITAVVWETGSLSSPLLPLYFVIVLLAGTTLGTLSTLLGTLLVTACYLFLGAAETGFFLSGATVTFHAEHLSGPIIQLFLLWLLAYFVTLISKETDRTKDKIRQLSRTDQLTGLWNMKMLLIFMQREYQRILAKTGKFSVLMIDADSLKAVNDLYGHHAGTMLIVSISDTMRSELREEDMLARFGGDEFVAFLPDTTCQEAWKIAERMRIKIAQVPLNYEGHTLSITVSCGIACYPEHGQDLTQIMKMADKALYTSKGHGKNQCTIFKAPEAASSASPTPYGRKAEDPVE</sequence>
<feature type="transmembrane region" description="Helical" evidence="4">
    <location>
        <begin position="176"/>
        <end position="194"/>
    </location>
</feature>
<dbReference type="FunFam" id="3.30.70.270:FF:000001">
    <property type="entry name" value="Diguanylate cyclase domain protein"/>
    <property type="match status" value="1"/>
</dbReference>
<dbReference type="NCBIfam" id="TIGR00254">
    <property type="entry name" value="GGDEF"/>
    <property type="match status" value="1"/>
</dbReference>
<reference evidence="6 7" key="1">
    <citation type="submission" date="2017-01" db="EMBL/GenBank/DDBJ databases">
        <title>The cable genome- insights into the physiology and evolution of filamentous bacteria capable of sulfide oxidation via long distance electron transfer.</title>
        <authorList>
            <person name="Schreiber L."/>
            <person name="Bjerg J.T."/>
            <person name="Boggild A."/>
            <person name="Van De Vossenberg J."/>
            <person name="Meysman F."/>
            <person name="Nielsen L.P."/>
            <person name="Schramm A."/>
            <person name="Kjeldsen K.U."/>
        </authorList>
    </citation>
    <scope>NUCLEOTIDE SEQUENCE [LARGE SCALE GENOMIC DNA]</scope>
    <source>
        <strain evidence="6">A5</strain>
    </source>
</reference>
<dbReference type="EMBL" id="MTKS01000114">
    <property type="protein sequence ID" value="RWX51575.1"/>
    <property type="molecule type" value="Genomic_DNA"/>
</dbReference>
<evidence type="ECO:0000313" key="6">
    <source>
        <dbReference type="EMBL" id="RWX51575.1"/>
    </source>
</evidence>
<proteinExistence type="predicted"/>
<feature type="domain" description="GGDEF" evidence="5">
    <location>
        <begin position="271"/>
        <end position="404"/>
    </location>
</feature>
<feature type="transmembrane region" description="Helical" evidence="4">
    <location>
        <begin position="206"/>
        <end position="226"/>
    </location>
</feature>
<evidence type="ECO:0000313" key="7">
    <source>
        <dbReference type="Proteomes" id="UP000288892"/>
    </source>
</evidence>
<dbReference type="Proteomes" id="UP000288892">
    <property type="component" value="Unassembled WGS sequence"/>
</dbReference>
<organism evidence="6 7">
    <name type="scientific">Candidatus Electrothrix marina</name>
    <dbReference type="NCBI Taxonomy" id="1859130"/>
    <lineage>
        <taxon>Bacteria</taxon>
        <taxon>Pseudomonadati</taxon>
        <taxon>Thermodesulfobacteriota</taxon>
        <taxon>Desulfobulbia</taxon>
        <taxon>Desulfobulbales</taxon>
        <taxon>Desulfobulbaceae</taxon>
        <taxon>Candidatus Electrothrix</taxon>
    </lineage>
</organism>
<dbReference type="InterPro" id="IPR043128">
    <property type="entry name" value="Rev_trsase/Diguanyl_cyclase"/>
</dbReference>
<evidence type="ECO:0000256" key="2">
    <source>
        <dbReference type="ARBA" id="ARBA00034247"/>
    </source>
</evidence>
<feature type="region of interest" description="Disordered" evidence="3">
    <location>
        <begin position="406"/>
        <end position="425"/>
    </location>
</feature>
<evidence type="ECO:0000256" key="3">
    <source>
        <dbReference type="SAM" id="MobiDB-lite"/>
    </source>
</evidence>
<comment type="caution">
    <text evidence="6">The sequence shown here is derived from an EMBL/GenBank/DDBJ whole genome shotgun (WGS) entry which is preliminary data.</text>
</comment>
<feature type="transmembrane region" description="Helical" evidence="4">
    <location>
        <begin position="96"/>
        <end position="116"/>
    </location>
</feature>
<name>A0A444JES4_9BACT</name>
<accession>A0A444JES4</accession>
<dbReference type="InterPro" id="IPR000160">
    <property type="entry name" value="GGDEF_dom"/>
</dbReference>
<evidence type="ECO:0000259" key="5">
    <source>
        <dbReference type="PROSITE" id="PS50887"/>
    </source>
</evidence>
<dbReference type="PROSITE" id="PS50887">
    <property type="entry name" value="GGDEF"/>
    <property type="match status" value="1"/>
</dbReference>
<protein>
    <recommendedName>
        <fullName evidence="1">diguanylate cyclase</fullName>
        <ecNumber evidence="1">2.7.7.65</ecNumber>
    </recommendedName>
</protein>
<keyword evidence="4" id="KW-0472">Membrane</keyword>